<evidence type="ECO:0000313" key="2">
    <source>
        <dbReference type="EMBL" id="QDB71011.1"/>
    </source>
</evidence>
<sequence length="156" mass="17160">MDSPELKDTNPKDAIGSTKLPLHLVPDTAHVYLALAFCEGATKYGAFNWRVAGVRASIYMAAARRHMAKWWNGEEVDPKTKVPHLASAMACMAIILDSKLVGKLTDDRPPAAPLGKLIDESAEIVQHLQKMHADMNPRHWTIDDSDPLLGILKEPA</sequence>
<dbReference type="Proteomes" id="UP000315813">
    <property type="component" value="Segment"/>
</dbReference>
<protein>
    <recommendedName>
        <fullName evidence="1">dATP/dGTP diphosphohydrolase N-terminal domain-containing protein</fullName>
    </recommendedName>
</protein>
<dbReference type="EMBL" id="MK984681">
    <property type="protein sequence ID" value="QDB71011.1"/>
    <property type="molecule type" value="Genomic_DNA"/>
</dbReference>
<accession>A0A4Y5TR09</accession>
<reference evidence="2 3" key="1">
    <citation type="submission" date="2019-05" db="EMBL/GenBank/DDBJ databases">
        <authorList>
            <person name="Karczewska-Golec J."/>
            <person name="Decewicz P."/>
            <person name="Golec P."/>
        </authorList>
    </citation>
    <scope>NUCLEOTIDE SEQUENCE [LARGE SCALE GENOMIC DNA]</scope>
</reference>
<dbReference type="Pfam" id="PF18909">
    <property type="entry name" value="dGTP_diPhyd_N"/>
    <property type="match status" value="1"/>
</dbReference>
<proteinExistence type="predicted"/>
<keyword evidence="3" id="KW-1185">Reference proteome</keyword>
<dbReference type="InterPro" id="IPR044038">
    <property type="entry name" value="dATP/dGTP_diPOhydrolase_N"/>
</dbReference>
<name>A0A4Y5TR09_9CAUD</name>
<feature type="domain" description="dATP/dGTP diphosphohydrolase N-terminal" evidence="1">
    <location>
        <begin position="10"/>
        <end position="108"/>
    </location>
</feature>
<gene>
    <name evidence="2" type="ORF">bb8_p36</name>
</gene>
<evidence type="ECO:0000313" key="3">
    <source>
        <dbReference type="Proteomes" id="UP000315813"/>
    </source>
</evidence>
<evidence type="ECO:0000259" key="1">
    <source>
        <dbReference type="Pfam" id="PF18909"/>
    </source>
</evidence>
<organism evidence="2 3">
    <name type="scientific">Bordetella phage vB_BbrP_BB8</name>
    <dbReference type="NCBI Taxonomy" id="2587820"/>
    <lineage>
        <taxon>Viruses</taxon>
        <taxon>Duplodnaviria</taxon>
        <taxon>Heunggongvirae</taxon>
        <taxon>Uroviricota</taxon>
        <taxon>Caudoviricetes</taxon>
        <taxon>Autographivirales</taxon>
        <taxon>Autographivirales incertae sedis</taxon>
        <taxon>Vistulavirus</taxon>
        <taxon>Vistulavirus BB8</taxon>
    </lineage>
</organism>